<dbReference type="EMBL" id="JBGFUD010006710">
    <property type="protein sequence ID" value="MFH4981161.1"/>
    <property type="molecule type" value="Genomic_DNA"/>
</dbReference>
<feature type="chain" id="PRO_5044856546" description="Secreted protein" evidence="1">
    <location>
        <begin position="19"/>
        <end position="86"/>
    </location>
</feature>
<keyword evidence="3" id="KW-1185">Reference proteome</keyword>
<comment type="caution">
    <text evidence="2">The sequence shown here is derived from an EMBL/GenBank/DDBJ whole genome shotgun (WGS) entry which is preliminary data.</text>
</comment>
<proteinExistence type="predicted"/>
<reference evidence="2 3" key="1">
    <citation type="submission" date="2024-08" db="EMBL/GenBank/DDBJ databases">
        <title>Gnathostoma spinigerum genome.</title>
        <authorList>
            <person name="Gonzalez-Bertolin B."/>
            <person name="Monzon S."/>
            <person name="Zaballos A."/>
            <person name="Jimenez P."/>
            <person name="Dekumyoy P."/>
            <person name="Varona S."/>
            <person name="Cuesta I."/>
            <person name="Sumanam S."/>
            <person name="Adisakwattana P."/>
            <person name="Gasser R.B."/>
            <person name="Hernandez-Gonzalez A."/>
            <person name="Young N.D."/>
            <person name="Perteguer M.J."/>
        </authorList>
    </citation>
    <scope>NUCLEOTIDE SEQUENCE [LARGE SCALE GENOMIC DNA]</scope>
    <source>
        <strain evidence="2">AL3</strain>
        <tissue evidence="2">Liver</tissue>
    </source>
</reference>
<keyword evidence="1" id="KW-0732">Signal</keyword>
<evidence type="ECO:0000256" key="1">
    <source>
        <dbReference type="SAM" id="SignalP"/>
    </source>
</evidence>
<dbReference type="Proteomes" id="UP001608902">
    <property type="component" value="Unassembled WGS sequence"/>
</dbReference>
<feature type="signal peptide" evidence="1">
    <location>
        <begin position="1"/>
        <end position="18"/>
    </location>
</feature>
<dbReference type="AlphaFoldDB" id="A0ABD6EUN1"/>
<evidence type="ECO:0008006" key="4">
    <source>
        <dbReference type="Google" id="ProtNLM"/>
    </source>
</evidence>
<accession>A0ABD6EUN1</accession>
<evidence type="ECO:0000313" key="2">
    <source>
        <dbReference type="EMBL" id="MFH4981161.1"/>
    </source>
</evidence>
<organism evidence="2 3">
    <name type="scientific">Gnathostoma spinigerum</name>
    <dbReference type="NCBI Taxonomy" id="75299"/>
    <lineage>
        <taxon>Eukaryota</taxon>
        <taxon>Metazoa</taxon>
        <taxon>Ecdysozoa</taxon>
        <taxon>Nematoda</taxon>
        <taxon>Chromadorea</taxon>
        <taxon>Rhabditida</taxon>
        <taxon>Spirurina</taxon>
        <taxon>Gnathostomatomorpha</taxon>
        <taxon>Gnathostomatoidea</taxon>
        <taxon>Gnathostomatidae</taxon>
        <taxon>Gnathostoma</taxon>
    </lineage>
</organism>
<evidence type="ECO:0000313" key="3">
    <source>
        <dbReference type="Proteomes" id="UP001608902"/>
    </source>
</evidence>
<sequence>MILLLFFRHMLIFLYASSSRLTTACFGYVSELTAYWCSQLCRFIDWDTVVTGFSPVSAANVTFIVIIIADATTSDPRLERPTDFKR</sequence>
<name>A0ABD6EUN1_9BILA</name>
<gene>
    <name evidence="2" type="ORF">AB6A40_007870</name>
</gene>
<protein>
    <recommendedName>
        <fullName evidence="4">Secreted protein</fullName>
    </recommendedName>
</protein>